<evidence type="ECO:0000256" key="3">
    <source>
        <dbReference type="SAM" id="Phobius"/>
    </source>
</evidence>
<dbReference type="Proteomes" id="UP000186817">
    <property type="component" value="Unassembled WGS sequence"/>
</dbReference>
<feature type="domain" description="Peptidase A2" evidence="5">
    <location>
        <begin position="827"/>
        <end position="906"/>
    </location>
</feature>
<feature type="region of interest" description="Disordered" evidence="2">
    <location>
        <begin position="2380"/>
        <end position="2407"/>
    </location>
</feature>
<keyword evidence="3" id="KW-0812">Transmembrane</keyword>
<dbReference type="SUPFAM" id="SSF57756">
    <property type="entry name" value="Retrovirus zinc finger-like domains"/>
    <property type="match status" value="1"/>
</dbReference>
<feature type="region of interest" description="Disordered" evidence="2">
    <location>
        <begin position="1517"/>
        <end position="1558"/>
    </location>
</feature>
<feature type="compositionally biased region" description="Low complexity" evidence="2">
    <location>
        <begin position="1537"/>
        <end position="1546"/>
    </location>
</feature>
<evidence type="ECO:0000256" key="2">
    <source>
        <dbReference type="SAM" id="MobiDB-lite"/>
    </source>
</evidence>
<comment type="caution">
    <text evidence="7">The sequence shown here is derived from an EMBL/GenBank/DDBJ whole genome shotgun (WGS) entry which is preliminary data.</text>
</comment>
<feature type="compositionally biased region" description="Polar residues" evidence="2">
    <location>
        <begin position="695"/>
        <end position="706"/>
    </location>
</feature>
<dbReference type="PROSITE" id="PS50800">
    <property type="entry name" value="SAP"/>
    <property type="match status" value="1"/>
</dbReference>
<dbReference type="InterPro" id="IPR013103">
    <property type="entry name" value="RVT_2"/>
</dbReference>
<dbReference type="PANTHER" id="PTHR11439">
    <property type="entry name" value="GAG-POL-RELATED RETROTRANSPOSON"/>
    <property type="match status" value="1"/>
</dbReference>
<name>A0A1Q9BZI7_SYMMI</name>
<feature type="region of interest" description="Disordered" evidence="2">
    <location>
        <begin position="1094"/>
        <end position="1134"/>
    </location>
</feature>
<evidence type="ECO:0000259" key="6">
    <source>
        <dbReference type="PROSITE" id="PS50800"/>
    </source>
</evidence>
<feature type="compositionally biased region" description="Low complexity" evidence="2">
    <location>
        <begin position="2380"/>
        <end position="2406"/>
    </location>
</feature>
<feature type="region of interest" description="Disordered" evidence="2">
    <location>
        <begin position="694"/>
        <end position="727"/>
    </location>
</feature>
<keyword evidence="1" id="KW-0863">Zinc-finger</keyword>
<dbReference type="Pfam" id="PF07727">
    <property type="entry name" value="RVT_2"/>
    <property type="match status" value="1"/>
</dbReference>
<feature type="domain" description="CCHC-type" evidence="4">
    <location>
        <begin position="655"/>
        <end position="670"/>
    </location>
</feature>
<evidence type="ECO:0000259" key="4">
    <source>
        <dbReference type="PROSITE" id="PS50158"/>
    </source>
</evidence>
<dbReference type="GO" id="GO:0003676">
    <property type="term" value="F:nucleic acid binding"/>
    <property type="evidence" value="ECO:0007669"/>
    <property type="project" value="InterPro"/>
</dbReference>
<feature type="transmembrane region" description="Helical" evidence="3">
    <location>
        <begin position="2354"/>
        <end position="2377"/>
    </location>
</feature>
<dbReference type="PROSITE" id="PS00141">
    <property type="entry name" value="ASP_PROTEASE"/>
    <property type="match status" value="1"/>
</dbReference>
<keyword evidence="1" id="KW-0862">Zinc</keyword>
<dbReference type="GO" id="GO:0006508">
    <property type="term" value="P:proteolysis"/>
    <property type="evidence" value="ECO:0007669"/>
    <property type="project" value="InterPro"/>
</dbReference>
<gene>
    <name evidence="7" type="ORF">AK812_SmicGene44121</name>
</gene>
<feature type="transmembrane region" description="Helical" evidence="3">
    <location>
        <begin position="2309"/>
        <end position="2326"/>
    </location>
</feature>
<feature type="compositionally biased region" description="Low complexity" evidence="2">
    <location>
        <begin position="707"/>
        <end position="719"/>
    </location>
</feature>
<sequence length="2857" mass="317035">MGIYRGPDLRSVGSGKIRSFEVPFCGSVIRCIVPDNAISETTGEKLDPELLLAAMKLELQELENFKIGKVVSEDYAKKLARTHGRRVLSSRWVNTIKKPGLYRARFVVRDFASFGGSTLQEGIYSPTTTLEGLRLLLALVSVSGTLISGDVSVAFMHADCARVEVIQMPSNVSLAKKGGVVFVELRKAVNGLRSAPPSWYREISQFLESKGFTQVIDPTIYRRFTRGAKGETFLSIVLFYVDDILIWSQIPGEAEAIFGMLAKKYKLKQTGMIAEHKVHPLRYRSSSGTDMDPQFVQQQLQSHAQQMREMTQGMSASPSAGTTVTSRFSDASKVVRMPDPFGSAESDTDLSKWNEFNMSFRAWITYAEPSFETDLNAAEAKGDVVFEFATLTDTQKQRSNQLYSLYSILTGLLKHRPLIVLRGVSERNGLEVWRQLSQIYTPRNKSRSLAILTTLMQYPPFTKDKTLREQVATLDRLAQEYSRVAGQEPSDDILLGTLMRVLPSQIRAHLQVQLKEDSTYNDLRSKVLAYEIVSSTWSSQRVSIELGLNTTSASSSQGHDPMEVDRIKGDLKGDKGKGKHGWGKPGGKKGDAYKGKGQGSKGKGKGYQKGKGYGGWSDSKAGKSGKGGWQSQRYDAKAKGKGKKGQISQVQPGECLYCHRQGHWKRDCREYQRDLAAGRVRAVEWNDGEARAAETLSTAASTQSHGASTTAPSTQTSSARMASSQAAPNNHVIRQVAQVPVYDMTCSDDVFDLTIFDIADDTADSSQPFRVFAVQQTETITSRAPRCSAELGMESHALHGVTQGPQKKCEWFDMTVTDGDSEWTTPDTIILDSGADHSVLPETYSMVGHSMYEHSSFNGCVDAQGNPLETVDVRSSIIALGGDVRFRESFLISKVTSPLLCLGKILRSGWEIRWLQEYGGKPQLALVNGDRSVPLGFRRNSLCVEGSILLGADGVPRGEDLRDQCREPQLEVYVRAISLGASLNALATQSSRTWTALDYEGKISGWCGPSQCFRDSTVIPGAHELLWRRTTLVRRSGEWEIIEFGEDISALEDREKKLPDPKTVELCLTLAHDYHLSPEELGFDVSFPSTLPVGSHVPEPVDVEESPDLSGGADHGEAQAHAGLDEDEDPPSERVVPLEDQEIEVDGTRLTVASEIEALREACKLFGLSSRGRKEQLFGRLRKRIADQHVIIKHDAKASVSAELERKPHVINTPNTPTKEEVAEHAITHLPYKSWCAECVKHKVRDDRHSGDLSHTSSEHPVIQFDFGFSRRDETSEDKAIFLVIKDRTTKSISAVPTLSKGQQYMSYMTTEAVRFISWLGHRKVVLQGDNEPSLVAIVGHVKKACLEAVRAQAGTLVTYLEKQGGAEEGKIIFGVFHPIYSWAVIHACFLINRFAVNHGLTAFERTTGAQYSGKLATFGECVLGHVHTSAKAGPRWIRGVWLGKSVLNDTHLLACSQGLMVTRSLRRLPNAWSLDDAGEVKVSPWDHGFANLSGKLMVPRRSVKPKAVALPAPEVPGALPEVVPSAAPTAGEEAGSDPSSSSRSSSGGGTHSRDMSLDGSQLTDVMQDETLGHGGASQPSTINRVLEGIDRCSVCSVGAEKLSHEDEELQVTWDEQALDGLEQYDLDYDQGSTKESDWDLEVTDKEIEAQLAEYDMLADRVEIARLRFVRTWRAKMREGRKVWIRRSRYVAREFAWAEDRTDLFAPASSAVANRIIPVIYVQKMAEDPSCGWVLWVMDITDAYLSVVQKVPTIVSLEIGGRVEEYALGRVLPGQRDGASCWYHSVTEYMNKDLSVEVFQSHPSLLRISNQCAMQMHVDDFLGCSPRSFLDERFRPVMESKYKISVEVLEPGSEISFLKRRHILNFDGSLMLAPQASHLHKLQDLLRLHGKAPRKTPFNEVLNELDESEELSAGDATLYRMCVGLLMYLSQDVVECQNTIRSLASKMSRPTVNSMKALRQLGAYLCGASNQGVLLKAKGPSEGVLGQVYDGGGYALEAYSDSDWAASRAHRRSVSSGMVFYGGCLIHSSSRTQRLIALSSGEAEVHAATSTLIDALFIRDCISFVSGIKDIKIRLCLDASAAIGMLRRQGVGKVRHLSTRILWVQQKTASQEVEVCKVRTDVNVADLGTKSLSRDVMLRLMFLISIVNVDTGEPVGQQAYDNYIAAQAMKAAVRSLRADGIQRVPKASLQRAITMSVFAVTSALGQHTHSQDIKEISDHIEYIKEISDHIEDITEINYHIEDITEINYHIEDITEISDHIEDIKEISDHVEDITEISDHVEDITEISDHVEDITDISYHVEGIKRIIDIAIYIIFYVFYMVVVAMLDNKYIGMFVFLCGLPRVHAQRRIDMNDVFSWVDIYIVAVLVMVFFLGRWSVTTTSSSSTRTSRSTTTSSSSSSATSSATTFSGEPEYYDDLFEALCVTPRQVRRHRRYRDNGLEYDADLIDRYESGGRRALTEKELDDDDMTTESVPVGFPSNLYFTPARGRSYHVRGCGNICNCRVELYTQEVHERLGLAPCRVCNPPVLPEEFTVRSVPQRRRGFGPLQDEECEGTNVIFFGLSPEYLESCCEEFKITKGVEGEVGTYPIEMLWSLYEATGLVEYPGIQCEGLVPYFHSVYSRHCDNPRLLLTQVECYESQALSFGATASVVDFNRFARFLHHVGECLLVPWVNCFEDYPVVTPSALARFTDLTLRALVELMGVVCAWDKMPAFSPVCSMLGIELDVSDLRASLVVSWTESLKHIIGPVECYAVAVAWHQFLAQKPCLHFIDNVACQDAFIRSTSCSAAVRSILLAYEKCELQDATWTWFARVASESNPSDEPSRGFFGGIVKVLDAQRDSCLCPVSGKKIHDIVGPVD</sequence>
<evidence type="ECO:0000313" key="8">
    <source>
        <dbReference type="Proteomes" id="UP000186817"/>
    </source>
</evidence>
<dbReference type="EMBL" id="LSRX01002174">
    <property type="protein sequence ID" value="OLP76000.1"/>
    <property type="molecule type" value="Genomic_DNA"/>
</dbReference>
<dbReference type="InterPro" id="IPR003034">
    <property type="entry name" value="SAP_dom"/>
</dbReference>
<keyword evidence="8" id="KW-1185">Reference proteome</keyword>
<dbReference type="GO" id="GO:0008270">
    <property type="term" value="F:zinc ion binding"/>
    <property type="evidence" value="ECO:0007669"/>
    <property type="project" value="UniProtKB-KW"/>
</dbReference>
<dbReference type="PROSITE" id="PS50175">
    <property type="entry name" value="ASP_PROT_RETROV"/>
    <property type="match status" value="1"/>
</dbReference>
<dbReference type="InterPro" id="IPR001969">
    <property type="entry name" value="Aspartic_peptidase_AS"/>
</dbReference>
<keyword evidence="3" id="KW-0472">Membrane</keyword>
<dbReference type="PROSITE" id="PS50158">
    <property type="entry name" value="ZF_CCHC"/>
    <property type="match status" value="1"/>
</dbReference>
<dbReference type="Gene3D" id="4.10.60.10">
    <property type="entry name" value="Zinc finger, CCHC-type"/>
    <property type="match status" value="1"/>
</dbReference>
<organism evidence="7 8">
    <name type="scientific">Symbiodinium microadriaticum</name>
    <name type="common">Dinoflagellate</name>
    <name type="synonym">Zooxanthella microadriatica</name>
    <dbReference type="NCBI Taxonomy" id="2951"/>
    <lineage>
        <taxon>Eukaryota</taxon>
        <taxon>Sar</taxon>
        <taxon>Alveolata</taxon>
        <taxon>Dinophyceae</taxon>
        <taxon>Suessiales</taxon>
        <taxon>Symbiodiniaceae</taxon>
        <taxon>Symbiodinium</taxon>
    </lineage>
</organism>
<accession>A0A1Q9BZI7</accession>
<evidence type="ECO:0000256" key="1">
    <source>
        <dbReference type="PROSITE-ProRule" id="PRU00047"/>
    </source>
</evidence>
<proteinExistence type="predicted"/>
<dbReference type="InterPro" id="IPR001995">
    <property type="entry name" value="Peptidase_A2_cat"/>
</dbReference>
<protein>
    <submittedName>
        <fullName evidence="7">Retrovirus-related Pol polyprotein from transposon TNT 1-94</fullName>
    </submittedName>
</protein>
<dbReference type="PANTHER" id="PTHR11439:SF463">
    <property type="entry name" value="REVERSE TRANSCRIPTASE TY1_COPIA-TYPE DOMAIN-CONTAINING PROTEIN"/>
    <property type="match status" value="1"/>
</dbReference>
<evidence type="ECO:0000313" key="7">
    <source>
        <dbReference type="EMBL" id="OLP76000.1"/>
    </source>
</evidence>
<feature type="region of interest" description="Disordered" evidence="2">
    <location>
        <begin position="569"/>
        <end position="646"/>
    </location>
</feature>
<dbReference type="GO" id="GO:0004190">
    <property type="term" value="F:aspartic-type endopeptidase activity"/>
    <property type="evidence" value="ECO:0007669"/>
    <property type="project" value="InterPro"/>
</dbReference>
<dbReference type="InterPro" id="IPR001878">
    <property type="entry name" value="Znf_CCHC"/>
</dbReference>
<dbReference type="InterPro" id="IPR036875">
    <property type="entry name" value="Znf_CCHC_sf"/>
</dbReference>
<dbReference type="CDD" id="cd09272">
    <property type="entry name" value="RNase_HI_RT_Ty1"/>
    <property type="match status" value="1"/>
</dbReference>
<evidence type="ECO:0000259" key="5">
    <source>
        <dbReference type="PROSITE" id="PS50175"/>
    </source>
</evidence>
<dbReference type="OrthoDB" id="417053at2759"/>
<keyword evidence="3" id="KW-1133">Transmembrane helix</keyword>
<keyword evidence="1" id="KW-0479">Metal-binding</keyword>
<reference evidence="7 8" key="1">
    <citation type="submission" date="2016-02" db="EMBL/GenBank/DDBJ databases">
        <title>Genome analysis of coral dinoflagellate symbionts highlights evolutionary adaptations to a symbiotic lifestyle.</title>
        <authorList>
            <person name="Aranda M."/>
            <person name="Li Y."/>
            <person name="Liew Y.J."/>
            <person name="Baumgarten S."/>
            <person name="Simakov O."/>
            <person name="Wilson M."/>
            <person name="Piel J."/>
            <person name="Ashoor H."/>
            <person name="Bougouffa S."/>
            <person name="Bajic V.B."/>
            <person name="Ryu T."/>
            <person name="Ravasi T."/>
            <person name="Bayer T."/>
            <person name="Micklem G."/>
            <person name="Kim H."/>
            <person name="Bhak J."/>
            <person name="Lajeunesse T.C."/>
            <person name="Voolstra C.R."/>
        </authorList>
    </citation>
    <scope>NUCLEOTIDE SEQUENCE [LARGE SCALE GENOMIC DNA]</scope>
    <source>
        <strain evidence="7 8">CCMP2467</strain>
    </source>
</reference>
<feature type="domain" description="SAP" evidence="6">
    <location>
        <begin position="1151"/>
        <end position="1185"/>
    </location>
</feature>